<accession>A0A1G7ZTZ6</accession>
<feature type="compositionally biased region" description="Basic and acidic residues" evidence="1">
    <location>
        <begin position="122"/>
        <end position="138"/>
    </location>
</feature>
<evidence type="ECO:0000256" key="1">
    <source>
        <dbReference type="SAM" id="MobiDB-lite"/>
    </source>
</evidence>
<dbReference type="EMBL" id="FNCJ01000007">
    <property type="protein sequence ID" value="SDH12175.1"/>
    <property type="molecule type" value="Genomic_DNA"/>
</dbReference>
<evidence type="ECO:0000313" key="3">
    <source>
        <dbReference type="Proteomes" id="UP000199706"/>
    </source>
</evidence>
<gene>
    <name evidence="2" type="ORF">SAMN05216466_107175</name>
</gene>
<dbReference type="PROSITE" id="PS51257">
    <property type="entry name" value="PROKAR_LIPOPROTEIN"/>
    <property type="match status" value="1"/>
</dbReference>
<dbReference type="Proteomes" id="UP000199706">
    <property type="component" value="Unassembled WGS sequence"/>
</dbReference>
<sequence>MTMHRTQKRPTLLLIGAAGALAGVGLIAGCHNDTPVQVERAEYASLADCERDWNRPDDCTSAAVGGQPGSGTSGSGGGHGGFSGAHWYGPYYTRSGMVYHANGDETNEVVRVGHSTGVSESTHTERSLTGHSGGEDGISRGGFGESAHAGGGEGGHGG</sequence>
<name>A0A1G7ZTZ6_9BURK</name>
<feature type="compositionally biased region" description="Gly residues" evidence="1">
    <location>
        <begin position="139"/>
        <end position="158"/>
    </location>
</feature>
<dbReference type="AlphaFoldDB" id="A0A1G7ZTZ6"/>
<evidence type="ECO:0000313" key="2">
    <source>
        <dbReference type="EMBL" id="SDH12175.1"/>
    </source>
</evidence>
<feature type="region of interest" description="Disordered" evidence="1">
    <location>
        <begin position="115"/>
        <end position="158"/>
    </location>
</feature>
<reference evidence="2 3" key="1">
    <citation type="submission" date="2016-10" db="EMBL/GenBank/DDBJ databases">
        <authorList>
            <person name="de Groot N.N."/>
        </authorList>
    </citation>
    <scope>NUCLEOTIDE SEQUENCE [LARGE SCALE GENOMIC DNA]</scope>
    <source>
        <strain evidence="2 3">LMG 2247</strain>
    </source>
</reference>
<dbReference type="RefSeq" id="WP_090685817.1">
    <property type="nucleotide sequence ID" value="NZ_FNCJ01000007.1"/>
</dbReference>
<dbReference type="OrthoDB" id="9105124at2"/>
<evidence type="ECO:0008006" key="4">
    <source>
        <dbReference type="Google" id="ProtNLM"/>
    </source>
</evidence>
<organism evidence="2 3">
    <name type="scientific">Paraburkholderia phenazinium</name>
    <dbReference type="NCBI Taxonomy" id="60549"/>
    <lineage>
        <taxon>Bacteria</taxon>
        <taxon>Pseudomonadati</taxon>
        <taxon>Pseudomonadota</taxon>
        <taxon>Betaproteobacteria</taxon>
        <taxon>Burkholderiales</taxon>
        <taxon>Burkholderiaceae</taxon>
        <taxon>Paraburkholderia</taxon>
    </lineage>
</organism>
<proteinExistence type="predicted"/>
<protein>
    <recommendedName>
        <fullName evidence="4">Lipoprotein</fullName>
    </recommendedName>
</protein>